<protein>
    <submittedName>
        <fullName evidence="2">Uncharacterized protein</fullName>
    </submittedName>
</protein>
<accession>B8B178</accession>
<dbReference type="EMBL" id="CM000131">
    <property type="protein sequence ID" value="EEC81158.1"/>
    <property type="molecule type" value="Genomic_DNA"/>
</dbReference>
<feature type="region of interest" description="Disordered" evidence="1">
    <location>
        <begin position="69"/>
        <end position="88"/>
    </location>
</feature>
<evidence type="ECO:0000313" key="2">
    <source>
        <dbReference type="EMBL" id="EEC81158.1"/>
    </source>
</evidence>
<feature type="region of interest" description="Disordered" evidence="1">
    <location>
        <begin position="1"/>
        <end position="30"/>
    </location>
</feature>
<gene>
    <name evidence="2" type="ORF">OsI_24080</name>
</gene>
<dbReference type="Gramene" id="BGIOSGA023452-TA">
    <property type="protein sequence ID" value="BGIOSGA023452-PA"/>
    <property type="gene ID" value="BGIOSGA023452"/>
</dbReference>
<feature type="compositionally biased region" description="Polar residues" evidence="1">
    <location>
        <begin position="69"/>
        <end position="82"/>
    </location>
</feature>
<dbReference type="HOGENOM" id="CLU_1996403_0_0_1"/>
<keyword evidence="3" id="KW-1185">Reference proteome</keyword>
<evidence type="ECO:0000313" key="3">
    <source>
        <dbReference type="Proteomes" id="UP000007015"/>
    </source>
</evidence>
<name>B8B178_ORYSI</name>
<proteinExistence type="predicted"/>
<organism evidence="2 3">
    <name type="scientific">Oryza sativa subsp. indica</name>
    <name type="common">Rice</name>
    <dbReference type="NCBI Taxonomy" id="39946"/>
    <lineage>
        <taxon>Eukaryota</taxon>
        <taxon>Viridiplantae</taxon>
        <taxon>Streptophyta</taxon>
        <taxon>Embryophyta</taxon>
        <taxon>Tracheophyta</taxon>
        <taxon>Spermatophyta</taxon>
        <taxon>Magnoliopsida</taxon>
        <taxon>Liliopsida</taxon>
        <taxon>Poales</taxon>
        <taxon>Poaceae</taxon>
        <taxon>BOP clade</taxon>
        <taxon>Oryzoideae</taxon>
        <taxon>Oryzeae</taxon>
        <taxon>Oryzinae</taxon>
        <taxon>Oryza</taxon>
        <taxon>Oryza sativa</taxon>
    </lineage>
</organism>
<evidence type="ECO:0000256" key="1">
    <source>
        <dbReference type="SAM" id="MobiDB-lite"/>
    </source>
</evidence>
<dbReference type="AlphaFoldDB" id="B8B178"/>
<reference evidence="2 3" key="1">
    <citation type="journal article" date="2005" name="PLoS Biol.">
        <title>The genomes of Oryza sativa: a history of duplications.</title>
        <authorList>
            <person name="Yu J."/>
            <person name="Wang J."/>
            <person name="Lin W."/>
            <person name="Li S."/>
            <person name="Li H."/>
            <person name="Zhou J."/>
            <person name="Ni P."/>
            <person name="Dong W."/>
            <person name="Hu S."/>
            <person name="Zeng C."/>
            <person name="Zhang J."/>
            <person name="Zhang Y."/>
            <person name="Li R."/>
            <person name="Xu Z."/>
            <person name="Li S."/>
            <person name="Li X."/>
            <person name="Zheng H."/>
            <person name="Cong L."/>
            <person name="Lin L."/>
            <person name="Yin J."/>
            <person name="Geng J."/>
            <person name="Li G."/>
            <person name="Shi J."/>
            <person name="Liu J."/>
            <person name="Lv H."/>
            <person name="Li J."/>
            <person name="Wang J."/>
            <person name="Deng Y."/>
            <person name="Ran L."/>
            <person name="Shi X."/>
            <person name="Wang X."/>
            <person name="Wu Q."/>
            <person name="Li C."/>
            <person name="Ren X."/>
            <person name="Wang J."/>
            <person name="Wang X."/>
            <person name="Li D."/>
            <person name="Liu D."/>
            <person name="Zhang X."/>
            <person name="Ji Z."/>
            <person name="Zhao W."/>
            <person name="Sun Y."/>
            <person name="Zhang Z."/>
            <person name="Bao J."/>
            <person name="Han Y."/>
            <person name="Dong L."/>
            <person name="Ji J."/>
            <person name="Chen P."/>
            <person name="Wu S."/>
            <person name="Liu J."/>
            <person name="Xiao Y."/>
            <person name="Bu D."/>
            <person name="Tan J."/>
            <person name="Yang L."/>
            <person name="Ye C."/>
            <person name="Zhang J."/>
            <person name="Xu J."/>
            <person name="Zhou Y."/>
            <person name="Yu Y."/>
            <person name="Zhang B."/>
            <person name="Zhuang S."/>
            <person name="Wei H."/>
            <person name="Liu B."/>
            <person name="Lei M."/>
            <person name="Yu H."/>
            <person name="Li Y."/>
            <person name="Xu H."/>
            <person name="Wei S."/>
            <person name="He X."/>
            <person name="Fang L."/>
            <person name="Zhang Z."/>
            <person name="Zhang Y."/>
            <person name="Huang X."/>
            <person name="Su Z."/>
            <person name="Tong W."/>
            <person name="Li J."/>
            <person name="Tong Z."/>
            <person name="Li S."/>
            <person name="Ye J."/>
            <person name="Wang L."/>
            <person name="Fang L."/>
            <person name="Lei T."/>
            <person name="Chen C."/>
            <person name="Chen H."/>
            <person name="Xu Z."/>
            <person name="Li H."/>
            <person name="Huang H."/>
            <person name="Zhang F."/>
            <person name="Xu H."/>
            <person name="Li N."/>
            <person name="Zhao C."/>
            <person name="Li S."/>
            <person name="Dong L."/>
            <person name="Huang Y."/>
            <person name="Li L."/>
            <person name="Xi Y."/>
            <person name="Qi Q."/>
            <person name="Li W."/>
            <person name="Zhang B."/>
            <person name="Hu W."/>
            <person name="Zhang Y."/>
            <person name="Tian X."/>
            <person name="Jiao Y."/>
            <person name="Liang X."/>
            <person name="Jin J."/>
            <person name="Gao L."/>
            <person name="Zheng W."/>
            <person name="Hao B."/>
            <person name="Liu S."/>
            <person name="Wang W."/>
            <person name="Yuan L."/>
            <person name="Cao M."/>
            <person name="McDermott J."/>
            <person name="Samudrala R."/>
            <person name="Wang J."/>
            <person name="Wong G.K."/>
            <person name="Yang H."/>
        </authorList>
    </citation>
    <scope>NUCLEOTIDE SEQUENCE [LARGE SCALE GENOMIC DNA]</scope>
    <source>
        <strain evidence="3">cv. 93-11</strain>
    </source>
</reference>
<dbReference type="Proteomes" id="UP000007015">
    <property type="component" value="Chromosome 6"/>
</dbReference>
<sequence>MLQGHLELGRCEHSKVNKPAPKKQEQECQEGDFWSTDEASPYGQHWCGHQDVAGPGHLRTVHQFNTARPKSLKQPMSQIPNRSSRDHCKGSACQATATIGEAQYSKITNADVSTCWASHIYRTVM</sequence>